<gene>
    <name evidence="2" type="ORF">CNF02_02425</name>
</gene>
<dbReference type="GO" id="GO:0016616">
    <property type="term" value="F:oxidoreductase activity, acting on the CH-OH group of donors, NAD or NADP as acceptor"/>
    <property type="evidence" value="ECO:0007669"/>
    <property type="project" value="TreeGrafter"/>
</dbReference>
<evidence type="ECO:0000256" key="1">
    <source>
        <dbReference type="RuleBase" id="RU000363"/>
    </source>
</evidence>
<dbReference type="PRINTS" id="PR00080">
    <property type="entry name" value="SDRFAMILY"/>
</dbReference>
<dbReference type="InterPro" id="IPR036291">
    <property type="entry name" value="NAD(P)-bd_dom_sf"/>
</dbReference>
<protein>
    <submittedName>
        <fullName evidence="2">Short-chain dehydrogenase</fullName>
    </submittedName>
</protein>
<accession>A0A2A5WF61</accession>
<organism evidence="2 3">
    <name type="scientific">OM182 bacterium MED-G28</name>
    <dbReference type="NCBI Taxonomy" id="1986256"/>
    <lineage>
        <taxon>Bacteria</taxon>
        <taxon>Pseudomonadati</taxon>
        <taxon>Pseudomonadota</taxon>
        <taxon>Gammaproteobacteria</taxon>
        <taxon>OMG group</taxon>
        <taxon>OM182 clade</taxon>
    </lineage>
</organism>
<reference evidence="2 3" key="1">
    <citation type="submission" date="2017-08" db="EMBL/GenBank/DDBJ databases">
        <title>Fine stratification of microbial communities through a metagenomic profile of the photic zone.</title>
        <authorList>
            <person name="Haro-Moreno J.M."/>
            <person name="Lopez-Perez M."/>
            <person name="De La Torre J."/>
            <person name="Picazo A."/>
            <person name="Camacho A."/>
            <person name="Rodriguez-Valera F."/>
        </authorList>
    </citation>
    <scope>NUCLEOTIDE SEQUENCE [LARGE SCALE GENOMIC DNA]</scope>
    <source>
        <strain evidence="2">MED-G28</strain>
    </source>
</reference>
<dbReference type="InterPro" id="IPR002347">
    <property type="entry name" value="SDR_fam"/>
</dbReference>
<evidence type="ECO:0000313" key="3">
    <source>
        <dbReference type="Proteomes" id="UP000219329"/>
    </source>
</evidence>
<evidence type="ECO:0000313" key="2">
    <source>
        <dbReference type="EMBL" id="PDH34898.1"/>
    </source>
</evidence>
<dbReference type="InterPro" id="IPR052184">
    <property type="entry name" value="SDR_enzymes"/>
</dbReference>
<dbReference type="CDD" id="cd05325">
    <property type="entry name" value="carb_red_sniffer_like_SDR_c"/>
    <property type="match status" value="1"/>
</dbReference>
<dbReference type="PANTHER" id="PTHR45458">
    <property type="entry name" value="SHORT-CHAIN DEHYDROGENASE/REDUCTASE SDR"/>
    <property type="match status" value="1"/>
</dbReference>
<comment type="caution">
    <text evidence="2">The sequence shown here is derived from an EMBL/GenBank/DDBJ whole genome shotgun (WGS) entry which is preliminary data.</text>
</comment>
<dbReference type="EMBL" id="NTJZ01000002">
    <property type="protein sequence ID" value="PDH34898.1"/>
    <property type="molecule type" value="Genomic_DNA"/>
</dbReference>
<dbReference type="PANTHER" id="PTHR45458:SF1">
    <property type="entry name" value="SHORT CHAIN DEHYDROGENASE"/>
    <property type="match status" value="1"/>
</dbReference>
<dbReference type="PRINTS" id="PR00081">
    <property type="entry name" value="GDHRDH"/>
</dbReference>
<dbReference type="Gene3D" id="3.40.50.720">
    <property type="entry name" value="NAD(P)-binding Rossmann-like Domain"/>
    <property type="match status" value="1"/>
</dbReference>
<dbReference type="Proteomes" id="UP000219329">
    <property type="component" value="Unassembled WGS sequence"/>
</dbReference>
<dbReference type="SUPFAM" id="SSF51735">
    <property type="entry name" value="NAD(P)-binding Rossmann-fold domains"/>
    <property type="match status" value="1"/>
</dbReference>
<comment type="similarity">
    <text evidence="1">Belongs to the short-chain dehydrogenases/reductases (SDR) family.</text>
</comment>
<sequence length="230" mass="24617">MATVLITGANRGIGLEFVKQYLARGEKVIGTCRDIEAAEALAQLSANNENLQLLTLDVASDESLMAFPAQLANIPIDIFINNAGVYGPRNSVFNNVDAENWLPVLRVNTIAPMLLTQHIIENLKQGEGKKLLYVTSKMGSIDDNNGGGSYVYRSSKAALNAVVKSIAVDLGGTGFDVAVLHPGWVRTDMGGPNGLIDTETSVIGMISVIDNLNSDNTGSFFNYDGTIIPW</sequence>
<proteinExistence type="inferred from homology"/>
<dbReference type="Pfam" id="PF00106">
    <property type="entry name" value="adh_short"/>
    <property type="match status" value="1"/>
</dbReference>
<name>A0A2A5WF61_9GAMM</name>
<dbReference type="AlphaFoldDB" id="A0A2A5WF61"/>